<proteinExistence type="predicted"/>
<evidence type="ECO:0000313" key="2">
    <source>
        <dbReference type="Proteomes" id="UP001153719"/>
    </source>
</evidence>
<reference evidence="1" key="1">
    <citation type="submission" date="2020-09" db="EMBL/GenBank/DDBJ databases">
        <authorList>
            <person name="Blom J."/>
        </authorList>
    </citation>
    <scope>NUCLEOTIDE SEQUENCE</scope>
    <source>
        <strain evidence="1">No.713</strain>
    </source>
</reference>
<evidence type="ECO:0008006" key="3">
    <source>
        <dbReference type="Google" id="ProtNLM"/>
    </source>
</evidence>
<keyword evidence="2" id="KW-1185">Reference proteome</keyword>
<evidence type="ECO:0000313" key="1">
    <source>
        <dbReference type="EMBL" id="CAD5928471.1"/>
    </source>
</evidence>
<gene>
    <name evidence="1" type="ORF">NO713_01131</name>
</gene>
<name>A0A9W4CGM1_9CYAN</name>
<dbReference type="EMBL" id="LR882967">
    <property type="protein sequence ID" value="CAD5928471.1"/>
    <property type="molecule type" value="Genomic_DNA"/>
</dbReference>
<dbReference type="RefSeq" id="WP_254173246.1">
    <property type="nucleotide sequence ID" value="NZ_LR882967.1"/>
</dbReference>
<dbReference type="Proteomes" id="UP001153719">
    <property type="component" value="Chromosome"/>
</dbReference>
<dbReference type="AlphaFoldDB" id="A0A9W4CGM1"/>
<accession>A0A9W4CGM1</accession>
<sequence length="245" mass="29490">MNLYFVFEGKTEPIVYKKWLSVLLPDLTEVNSFDAVIQNNYYYESDMGVPSCYRVAANAIQEINEFPQYDYLVLFTDADRFTVSEKKAEAYEQIKSELKDKPFKTLPKNCKLEIIVQKVCMETWFLGNRNFFVRHPQRNQILKEYIKYFDVSQNNPEDLASEFVQDEENSRDIFGYKTKALFHEGYLREIFKERNLSYKKYRPKEVQEEYYLKQLRARVETNSDHLLSFQEFINFCLKIHRQQNQ</sequence>
<dbReference type="KEGG" id="ppsu:NO713_01131"/>
<protein>
    <recommendedName>
        <fullName evidence="3">DUF4276 family protein</fullName>
    </recommendedName>
</protein>
<organism evidence="1 2">
    <name type="scientific">Planktothrix pseudagardhii</name>
    <dbReference type="NCBI Taxonomy" id="132604"/>
    <lineage>
        <taxon>Bacteria</taxon>
        <taxon>Bacillati</taxon>
        <taxon>Cyanobacteriota</taxon>
        <taxon>Cyanophyceae</taxon>
        <taxon>Oscillatoriophycideae</taxon>
        <taxon>Oscillatoriales</taxon>
        <taxon>Microcoleaceae</taxon>
        <taxon>Planktothrix</taxon>
    </lineage>
</organism>